<keyword evidence="4" id="KW-0408">Iron</keyword>
<keyword evidence="2" id="KW-0479">Metal-binding</keyword>
<reference evidence="7 8" key="1">
    <citation type="submission" date="2023-07" db="EMBL/GenBank/DDBJ databases">
        <title>Sequencing the genomes of 1000 actinobacteria strains.</title>
        <authorList>
            <person name="Klenk H.-P."/>
        </authorList>
    </citation>
    <scope>NUCLEOTIDE SEQUENCE [LARGE SCALE GENOMIC DNA]</scope>
    <source>
        <strain evidence="7 8">GD13</strain>
    </source>
</reference>
<proteinExistence type="predicted"/>
<dbReference type="InterPro" id="IPR042216">
    <property type="entry name" value="MitoNEET_CISD"/>
</dbReference>
<evidence type="ECO:0000256" key="4">
    <source>
        <dbReference type="ARBA" id="ARBA00023004"/>
    </source>
</evidence>
<dbReference type="InterPro" id="IPR018967">
    <property type="entry name" value="FeS-contain_CDGSH-typ"/>
</dbReference>
<evidence type="ECO:0000256" key="5">
    <source>
        <dbReference type="ARBA" id="ARBA00023014"/>
    </source>
</evidence>
<accession>A0ABT9NUI4</accession>
<dbReference type="EMBL" id="JAUSQM010000001">
    <property type="protein sequence ID" value="MDP9823966.1"/>
    <property type="molecule type" value="Genomic_DNA"/>
</dbReference>
<dbReference type="Gene3D" id="3.40.5.90">
    <property type="entry name" value="CDGSH iron-sulfur domain, mitoNEET-type"/>
    <property type="match status" value="1"/>
</dbReference>
<gene>
    <name evidence="7" type="ORF">J2S59_003775</name>
</gene>
<dbReference type="SMART" id="SM01236">
    <property type="entry name" value="Haem_oxygenase_2"/>
    <property type="match status" value="1"/>
</dbReference>
<dbReference type="InterPro" id="IPR039068">
    <property type="entry name" value="PqqC-like"/>
</dbReference>
<dbReference type="InterPro" id="IPR016084">
    <property type="entry name" value="Haem_Oase-like_multi-hlx"/>
</dbReference>
<organism evidence="7 8">
    <name type="scientific">Nocardioides massiliensis</name>
    <dbReference type="NCBI Taxonomy" id="1325935"/>
    <lineage>
        <taxon>Bacteria</taxon>
        <taxon>Bacillati</taxon>
        <taxon>Actinomycetota</taxon>
        <taxon>Actinomycetes</taxon>
        <taxon>Propionibacteriales</taxon>
        <taxon>Nocardioidaceae</taxon>
        <taxon>Nocardioides</taxon>
    </lineage>
</organism>
<dbReference type="RefSeq" id="WP_181641670.1">
    <property type="nucleotide sequence ID" value="NZ_CCXJ01000149.1"/>
</dbReference>
<dbReference type="SMART" id="SM00704">
    <property type="entry name" value="ZnF_CDGSH"/>
    <property type="match status" value="1"/>
</dbReference>
<evidence type="ECO:0000256" key="3">
    <source>
        <dbReference type="ARBA" id="ARBA00023002"/>
    </source>
</evidence>
<dbReference type="Pfam" id="PF14518">
    <property type="entry name" value="Haem_oxygenas_2"/>
    <property type="match status" value="1"/>
</dbReference>
<keyword evidence="1" id="KW-0001">2Fe-2S</keyword>
<evidence type="ECO:0000256" key="2">
    <source>
        <dbReference type="ARBA" id="ARBA00022723"/>
    </source>
</evidence>
<feature type="domain" description="Iron-binding zinc finger CDGSH type" evidence="6">
    <location>
        <begin position="355"/>
        <end position="389"/>
    </location>
</feature>
<sequence length="393" mass="43567">MLLPEPRGALSEALFAALRTSPRSPVDASVEALCAEAGLDDATLALWVLHELSYRGFDDVDDAAEWDLGALAVRRRLEDDLEARMRERWAAADPRPDTGDLAADLFSYIENFQGPSLARFVQTDATRDQVLELLRWRSIYHLKEADPTAWVIPRLPVRAKAALAELQYDEYGGGNPNRLHQNLFTRGMRAVGLNEKYGRYVNEAPTEFLEMNNALSMLGLHRRLRSASLGHLAAFETTSSEPSRRIAQGLRRLELAEELAEYYDEHVTADAVHDQLAVRSICGTLVEDEPDQAEEVFFGAFVCMDMESRAAHAAFARWGGVGMSEAPTYPHADVEICAGGPMLVRNAGSIRDSDGTVHEVDKPIVALCRCLKSSIKPWCDGTHKLLPPDKRPA</sequence>
<keyword evidence="5" id="KW-0411">Iron-sulfur</keyword>
<evidence type="ECO:0000313" key="8">
    <source>
        <dbReference type="Proteomes" id="UP001240447"/>
    </source>
</evidence>
<evidence type="ECO:0000256" key="1">
    <source>
        <dbReference type="ARBA" id="ARBA00022714"/>
    </source>
</evidence>
<protein>
    <recommendedName>
        <fullName evidence="6">Iron-binding zinc finger CDGSH type domain-containing protein</fullName>
    </recommendedName>
</protein>
<dbReference type="Proteomes" id="UP001240447">
    <property type="component" value="Unassembled WGS sequence"/>
</dbReference>
<dbReference type="Pfam" id="PF09360">
    <property type="entry name" value="zf-CDGSH"/>
    <property type="match status" value="1"/>
</dbReference>
<evidence type="ECO:0000259" key="6">
    <source>
        <dbReference type="SMART" id="SM00704"/>
    </source>
</evidence>
<keyword evidence="3" id="KW-0560">Oxidoreductase</keyword>
<dbReference type="PANTHER" id="PTHR40279:SF3">
    <property type="entry name" value="4-AMINOBENZOATE SYNTHASE"/>
    <property type="match status" value="1"/>
</dbReference>
<dbReference type="PANTHER" id="PTHR40279">
    <property type="entry name" value="PQQC-LIKE PROTEIN"/>
    <property type="match status" value="1"/>
</dbReference>
<keyword evidence="8" id="KW-1185">Reference proteome</keyword>
<dbReference type="SUPFAM" id="SSF48613">
    <property type="entry name" value="Heme oxygenase-like"/>
    <property type="match status" value="1"/>
</dbReference>
<evidence type="ECO:0000313" key="7">
    <source>
        <dbReference type="EMBL" id="MDP9823966.1"/>
    </source>
</evidence>
<name>A0ABT9NUI4_9ACTN</name>
<dbReference type="Gene3D" id="1.20.910.10">
    <property type="entry name" value="Heme oxygenase-like"/>
    <property type="match status" value="1"/>
</dbReference>
<comment type="caution">
    <text evidence="7">The sequence shown here is derived from an EMBL/GenBank/DDBJ whole genome shotgun (WGS) entry which is preliminary data.</text>
</comment>